<evidence type="ECO:0000256" key="3">
    <source>
        <dbReference type="ARBA" id="ARBA00022729"/>
    </source>
</evidence>
<sequence length="320" mass="35515">MFTFKKRLIFQFLFTVALITLVINIVNSHVNDRKPRVVVVLKALEAESEYWTIVSEGAKKAFKDFKIQGQVIGTHNLQVTEQIEILKDVLQSKPDALIVAAIQPTPIIPILKEYKNHNIPVLLVDTELEWDGQTMYIGTDNYDLGVRSGQLLGSMLQPGNQVAFIHSTNVNPDMVKRLKGSRNALEAIGVNIVTERSADNVAGEVEIAIDEILQKYPNIKGIFAATDTIAINTMGELEKNGYKIPIIGTDGTLKMLKEVSEGRISATIAQNPFEMGYLSVLHALNTIKGKLSEDRLDTGVDIIIKENSVDRMNFLATKLK</sequence>
<evidence type="ECO:0000256" key="2">
    <source>
        <dbReference type="ARBA" id="ARBA00007639"/>
    </source>
</evidence>
<reference evidence="5 6" key="1">
    <citation type="submission" date="2024-09" db="EMBL/GenBank/DDBJ databases">
        <authorList>
            <person name="Sun Q."/>
            <person name="Mori K."/>
        </authorList>
    </citation>
    <scope>NUCLEOTIDE SEQUENCE [LARGE SCALE GENOMIC DNA]</scope>
    <source>
        <strain evidence="5 6">NCAIM B.02610</strain>
    </source>
</reference>
<dbReference type="Gene3D" id="3.40.50.2300">
    <property type="match status" value="2"/>
</dbReference>
<evidence type="ECO:0000313" key="5">
    <source>
        <dbReference type="EMBL" id="MFC0470945.1"/>
    </source>
</evidence>
<proteinExistence type="inferred from homology"/>
<dbReference type="Pfam" id="PF13407">
    <property type="entry name" value="Peripla_BP_4"/>
    <property type="match status" value="1"/>
</dbReference>
<evidence type="ECO:0000256" key="1">
    <source>
        <dbReference type="ARBA" id="ARBA00004196"/>
    </source>
</evidence>
<keyword evidence="6" id="KW-1185">Reference proteome</keyword>
<dbReference type="RefSeq" id="WP_335960832.1">
    <property type="nucleotide sequence ID" value="NZ_JAXBLX010000012.1"/>
</dbReference>
<evidence type="ECO:0000259" key="4">
    <source>
        <dbReference type="Pfam" id="PF13407"/>
    </source>
</evidence>
<dbReference type="InterPro" id="IPR025997">
    <property type="entry name" value="SBP_2_dom"/>
</dbReference>
<dbReference type="InterPro" id="IPR028082">
    <property type="entry name" value="Peripla_BP_I"/>
</dbReference>
<protein>
    <submittedName>
        <fullName evidence="5">Sugar ABC transporter substrate-binding protein</fullName>
    </submittedName>
</protein>
<dbReference type="PANTHER" id="PTHR46847:SF1">
    <property type="entry name" value="D-ALLOSE-BINDING PERIPLASMIC PROTEIN-RELATED"/>
    <property type="match status" value="1"/>
</dbReference>
<comment type="subcellular location">
    <subcellularLocation>
        <location evidence="1">Cell envelope</location>
    </subcellularLocation>
</comment>
<feature type="domain" description="Periplasmic binding protein" evidence="4">
    <location>
        <begin position="46"/>
        <end position="290"/>
    </location>
</feature>
<dbReference type="SUPFAM" id="SSF53822">
    <property type="entry name" value="Periplasmic binding protein-like I"/>
    <property type="match status" value="1"/>
</dbReference>
<dbReference type="Proteomes" id="UP001589838">
    <property type="component" value="Unassembled WGS sequence"/>
</dbReference>
<name>A0ABV6KD15_9BACI</name>
<comment type="caution">
    <text evidence="5">The sequence shown here is derived from an EMBL/GenBank/DDBJ whole genome shotgun (WGS) entry which is preliminary data.</text>
</comment>
<dbReference type="CDD" id="cd01536">
    <property type="entry name" value="PBP1_ABC_sugar_binding-like"/>
    <property type="match status" value="1"/>
</dbReference>
<evidence type="ECO:0000313" key="6">
    <source>
        <dbReference type="Proteomes" id="UP001589838"/>
    </source>
</evidence>
<accession>A0ABV6KD15</accession>
<gene>
    <name evidence="5" type="ORF">ACFFHM_10665</name>
</gene>
<comment type="similarity">
    <text evidence="2">Belongs to the bacterial solute-binding protein 2 family.</text>
</comment>
<dbReference type="PANTHER" id="PTHR46847">
    <property type="entry name" value="D-ALLOSE-BINDING PERIPLASMIC PROTEIN-RELATED"/>
    <property type="match status" value="1"/>
</dbReference>
<dbReference type="EMBL" id="JBHLUX010000027">
    <property type="protein sequence ID" value="MFC0470945.1"/>
    <property type="molecule type" value="Genomic_DNA"/>
</dbReference>
<organism evidence="5 6">
    <name type="scientific">Halalkalibacter kiskunsagensis</name>
    <dbReference type="NCBI Taxonomy" id="1548599"/>
    <lineage>
        <taxon>Bacteria</taxon>
        <taxon>Bacillati</taxon>
        <taxon>Bacillota</taxon>
        <taxon>Bacilli</taxon>
        <taxon>Bacillales</taxon>
        <taxon>Bacillaceae</taxon>
        <taxon>Halalkalibacter</taxon>
    </lineage>
</organism>
<keyword evidence="3" id="KW-0732">Signal</keyword>